<keyword evidence="4" id="KW-1185">Reference proteome</keyword>
<keyword evidence="2" id="KW-1133">Transmembrane helix</keyword>
<evidence type="ECO:0000313" key="4">
    <source>
        <dbReference type="Proteomes" id="UP000807025"/>
    </source>
</evidence>
<feature type="compositionally biased region" description="Polar residues" evidence="1">
    <location>
        <begin position="1"/>
        <end position="15"/>
    </location>
</feature>
<gene>
    <name evidence="3" type="ORF">BDN71DRAFT_1434388</name>
</gene>
<protein>
    <submittedName>
        <fullName evidence="3">Uncharacterized protein</fullName>
    </submittedName>
</protein>
<proteinExistence type="predicted"/>
<sequence>MSASYLENGAASSDNRPAPDDRKRSSAGLDIDWLLFGKRACILPVFLDLADSFSFEIVPGAFCHTLPRRLLRMFDLVAATELMRAVAPVTGAVTGVFVALWFMIHVHSPSGRGHGLDTLCSDPEVALLALP</sequence>
<accession>A0A9P5ZNW6</accession>
<dbReference type="AlphaFoldDB" id="A0A9P5ZNW6"/>
<comment type="caution">
    <text evidence="3">The sequence shown here is derived from an EMBL/GenBank/DDBJ whole genome shotgun (WGS) entry which is preliminary data.</text>
</comment>
<keyword evidence="2" id="KW-0812">Transmembrane</keyword>
<dbReference type="Proteomes" id="UP000807025">
    <property type="component" value="Unassembled WGS sequence"/>
</dbReference>
<name>A0A9P5ZNW6_PLEER</name>
<keyword evidence="2" id="KW-0472">Membrane</keyword>
<reference evidence="3" key="1">
    <citation type="submission" date="2020-11" db="EMBL/GenBank/DDBJ databases">
        <authorList>
            <consortium name="DOE Joint Genome Institute"/>
            <person name="Ahrendt S."/>
            <person name="Riley R."/>
            <person name="Andreopoulos W."/>
            <person name="Labutti K."/>
            <person name="Pangilinan J."/>
            <person name="Ruiz-Duenas F.J."/>
            <person name="Barrasa J.M."/>
            <person name="Sanchez-Garcia M."/>
            <person name="Camarero S."/>
            <person name="Miyauchi S."/>
            <person name="Serrano A."/>
            <person name="Linde D."/>
            <person name="Babiker R."/>
            <person name="Drula E."/>
            <person name="Ayuso-Fernandez I."/>
            <person name="Pacheco R."/>
            <person name="Padilla G."/>
            <person name="Ferreira P."/>
            <person name="Barriuso J."/>
            <person name="Kellner H."/>
            <person name="Castanera R."/>
            <person name="Alfaro M."/>
            <person name="Ramirez L."/>
            <person name="Pisabarro A.G."/>
            <person name="Kuo A."/>
            <person name="Tritt A."/>
            <person name="Lipzen A."/>
            <person name="He G."/>
            <person name="Yan M."/>
            <person name="Ng V."/>
            <person name="Cullen D."/>
            <person name="Martin F."/>
            <person name="Rosso M.-N."/>
            <person name="Henrissat B."/>
            <person name="Hibbett D."/>
            <person name="Martinez A.T."/>
            <person name="Grigoriev I.V."/>
        </authorList>
    </citation>
    <scope>NUCLEOTIDE SEQUENCE</scope>
    <source>
        <strain evidence="3">ATCC 90797</strain>
    </source>
</reference>
<feature type="region of interest" description="Disordered" evidence="1">
    <location>
        <begin position="1"/>
        <end position="25"/>
    </location>
</feature>
<evidence type="ECO:0000313" key="3">
    <source>
        <dbReference type="EMBL" id="KAF9490832.1"/>
    </source>
</evidence>
<evidence type="ECO:0000256" key="2">
    <source>
        <dbReference type="SAM" id="Phobius"/>
    </source>
</evidence>
<dbReference type="EMBL" id="MU154632">
    <property type="protein sequence ID" value="KAF9490832.1"/>
    <property type="molecule type" value="Genomic_DNA"/>
</dbReference>
<evidence type="ECO:0000256" key="1">
    <source>
        <dbReference type="SAM" id="MobiDB-lite"/>
    </source>
</evidence>
<feature type="transmembrane region" description="Helical" evidence="2">
    <location>
        <begin position="82"/>
        <end position="104"/>
    </location>
</feature>
<organism evidence="3 4">
    <name type="scientific">Pleurotus eryngii</name>
    <name type="common">Boletus of the steppes</name>
    <dbReference type="NCBI Taxonomy" id="5323"/>
    <lineage>
        <taxon>Eukaryota</taxon>
        <taxon>Fungi</taxon>
        <taxon>Dikarya</taxon>
        <taxon>Basidiomycota</taxon>
        <taxon>Agaricomycotina</taxon>
        <taxon>Agaricomycetes</taxon>
        <taxon>Agaricomycetidae</taxon>
        <taxon>Agaricales</taxon>
        <taxon>Pleurotineae</taxon>
        <taxon>Pleurotaceae</taxon>
        <taxon>Pleurotus</taxon>
    </lineage>
</organism>